<protein>
    <submittedName>
        <fullName evidence="2">Uncharacterized protein</fullName>
    </submittedName>
</protein>
<keyword evidence="1" id="KW-0472">Membrane</keyword>
<evidence type="ECO:0000256" key="1">
    <source>
        <dbReference type="SAM" id="Phobius"/>
    </source>
</evidence>
<keyword evidence="1" id="KW-1133">Transmembrane helix</keyword>
<comment type="caution">
    <text evidence="2">The sequence shown here is derived from an EMBL/GenBank/DDBJ whole genome shotgun (WGS) entry which is preliminary data.</text>
</comment>
<proteinExistence type="predicted"/>
<dbReference type="RefSeq" id="WP_076176907.1">
    <property type="nucleotide sequence ID" value="NZ_MRTP01000025.1"/>
</dbReference>
<dbReference type="AlphaFoldDB" id="A0A1R1DYW3"/>
<dbReference type="EMBL" id="MRTP01000025">
    <property type="protein sequence ID" value="OMF44745.1"/>
    <property type="molecule type" value="Genomic_DNA"/>
</dbReference>
<evidence type="ECO:0000313" key="2">
    <source>
        <dbReference type="EMBL" id="OMF44745.1"/>
    </source>
</evidence>
<accession>A0A1R1DYW3</accession>
<keyword evidence="1" id="KW-0812">Transmembrane</keyword>
<feature type="transmembrane region" description="Helical" evidence="1">
    <location>
        <begin position="63"/>
        <end position="87"/>
    </location>
</feature>
<keyword evidence="3" id="KW-1185">Reference proteome</keyword>
<sequence>MDLKRDQKRRPSRTKRFLAQCLKKVFFLAVFVCLLGGIGWAAYRYSQPVRKTFDEMGAFVNPIVQQYGWLPVIAGALLVFGAIWAVVDEQSDKENQRYGQRERV</sequence>
<name>A0A1R1DYW3_9BACL</name>
<evidence type="ECO:0000313" key="3">
    <source>
        <dbReference type="Proteomes" id="UP000187172"/>
    </source>
</evidence>
<dbReference type="STRING" id="297318.BK138_34455"/>
<reference evidence="2 3" key="1">
    <citation type="submission" date="2016-11" db="EMBL/GenBank/DDBJ databases">
        <title>Paenibacillus species isolates.</title>
        <authorList>
            <person name="Beno S.M."/>
        </authorList>
    </citation>
    <scope>NUCLEOTIDE SEQUENCE [LARGE SCALE GENOMIC DNA]</scope>
    <source>
        <strain evidence="2 3">FSL R5-0378</strain>
    </source>
</reference>
<feature type="transmembrane region" description="Helical" evidence="1">
    <location>
        <begin position="21"/>
        <end position="43"/>
    </location>
</feature>
<gene>
    <name evidence="2" type="ORF">BK138_34455</name>
</gene>
<dbReference type="Proteomes" id="UP000187172">
    <property type="component" value="Unassembled WGS sequence"/>
</dbReference>
<organism evidence="2 3">
    <name type="scientific">Paenibacillus rhizosphaerae</name>
    <dbReference type="NCBI Taxonomy" id="297318"/>
    <lineage>
        <taxon>Bacteria</taxon>
        <taxon>Bacillati</taxon>
        <taxon>Bacillota</taxon>
        <taxon>Bacilli</taxon>
        <taxon>Bacillales</taxon>
        <taxon>Paenibacillaceae</taxon>
        <taxon>Paenibacillus</taxon>
    </lineage>
</organism>